<feature type="region of interest" description="Disordered" evidence="1">
    <location>
        <begin position="165"/>
        <end position="677"/>
    </location>
</feature>
<keyword evidence="3" id="KW-1185">Reference proteome</keyword>
<feature type="compositionally biased region" description="Pro residues" evidence="1">
    <location>
        <begin position="437"/>
        <end position="451"/>
    </location>
</feature>
<evidence type="ECO:0000256" key="1">
    <source>
        <dbReference type="SAM" id="MobiDB-lite"/>
    </source>
</evidence>
<feature type="region of interest" description="Disordered" evidence="1">
    <location>
        <begin position="47"/>
        <end position="148"/>
    </location>
</feature>
<proteinExistence type="predicted"/>
<reference evidence="2" key="1">
    <citation type="submission" date="2023-01" db="EMBL/GenBank/DDBJ databases">
        <title>The growth and conidiation of Purpureocillium lavendulum are regulated by nitrogen source and histone H3K14 acetylation.</title>
        <authorList>
            <person name="Tang P."/>
            <person name="Han J."/>
            <person name="Zhang C."/>
            <person name="Tang P."/>
            <person name="Qi F."/>
            <person name="Zhang K."/>
            <person name="Liang L."/>
        </authorList>
    </citation>
    <scope>NUCLEOTIDE SEQUENCE</scope>
    <source>
        <strain evidence="2">YMF1.00683</strain>
    </source>
</reference>
<feature type="compositionally biased region" description="Pro residues" evidence="1">
    <location>
        <begin position="564"/>
        <end position="582"/>
    </location>
</feature>
<protein>
    <submittedName>
        <fullName evidence="2">Myosin class II heavy chain (MHC)</fullName>
    </submittedName>
</protein>
<feature type="compositionally biased region" description="Low complexity" evidence="1">
    <location>
        <begin position="585"/>
        <end position="594"/>
    </location>
</feature>
<feature type="compositionally biased region" description="Basic and acidic residues" evidence="1">
    <location>
        <begin position="169"/>
        <end position="178"/>
    </location>
</feature>
<feature type="compositionally biased region" description="Basic and acidic residues" evidence="1">
    <location>
        <begin position="47"/>
        <end position="56"/>
    </location>
</feature>
<feature type="region of interest" description="Disordered" evidence="1">
    <location>
        <begin position="690"/>
        <end position="764"/>
    </location>
</feature>
<feature type="compositionally biased region" description="Pro residues" evidence="1">
    <location>
        <begin position="699"/>
        <end position="714"/>
    </location>
</feature>
<gene>
    <name evidence="2" type="ORF">O9K51_02308</name>
</gene>
<dbReference type="EMBL" id="JAQHRD010000002">
    <property type="protein sequence ID" value="KAJ6443916.1"/>
    <property type="molecule type" value="Genomic_DNA"/>
</dbReference>
<feature type="compositionally biased region" description="Pro residues" evidence="1">
    <location>
        <begin position="595"/>
        <end position="618"/>
    </location>
</feature>
<accession>A0AB34FZ55</accession>
<feature type="compositionally biased region" description="Gly residues" evidence="1">
    <location>
        <begin position="754"/>
        <end position="764"/>
    </location>
</feature>
<organism evidence="2 3">
    <name type="scientific">Purpureocillium lavendulum</name>
    <dbReference type="NCBI Taxonomy" id="1247861"/>
    <lineage>
        <taxon>Eukaryota</taxon>
        <taxon>Fungi</taxon>
        <taxon>Dikarya</taxon>
        <taxon>Ascomycota</taxon>
        <taxon>Pezizomycotina</taxon>
        <taxon>Sordariomycetes</taxon>
        <taxon>Hypocreomycetidae</taxon>
        <taxon>Hypocreales</taxon>
        <taxon>Ophiocordycipitaceae</taxon>
        <taxon>Purpureocillium</taxon>
    </lineage>
</organism>
<evidence type="ECO:0000313" key="2">
    <source>
        <dbReference type="EMBL" id="KAJ6443916.1"/>
    </source>
</evidence>
<feature type="compositionally biased region" description="Low complexity" evidence="1">
    <location>
        <begin position="715"/>
        <end position="731"/>
    </location>
</feature>
<dbReference type="Proteomes" id="UP001163105">
    <property type="component" value="Unassembled WGS sequence"/>
</dbReference>
<sequence length="764" mass="80101">MLRRPALETGSDDSGGLCGCGVTNHSVTPPRAAARGCIPAESERTGRVMAHHDQQQHQHHPPPLQQHQHQHLAHSGGGGRNPNRASYPPPLFAAELDTAPMHGTVPAPSGGFAFEMCGDSAAPRRQNDEPGSEPEPARRPVQASDEDAASMQANPWPFYLEETASTTAGKKDDKKPDETADEAPARESANPWPYHGPSGEGDDGPRATVYPQVLVPDSRDTGPADEGGDGIKGEERVAKDDDDAAYPAPLKITRSRAASPKSPTYQPYSPPPEREGAAEQDSSVRPPGPAKDGTTTLAYRPYQPPESPPPPSRDDQDGRHASTTTTAAAMGVAPHHYYTPPEERPGQTASSPRPHSMAPAENAAAVASTAAAVTPGSEAHGRAAVGNATEPQPLTSSPPAPPKVPMTGLPLTSAATSPGTPHDHQDAMMGSAQRPVPASPQPPTMNFPPPTSASMPHSPSLSPPGSASGPGPQQPIYAPQPYPQGAQFTATSPVPGMTPISPLQGYPPPMHSPSPVNSTYSVPQQTYTPTTASPVPSPYQTYVPAAATPQPQRPPVHQAMSDPNMPPQYNPQSPPPPYPYGSPGPGSQPAQYQQPYPPPSPANGGLPPSPYAPHPPYNPADIKHPPPLPPRPMPGPAVAYPPPPKTMYPPRPQYLNPPPLPPRNGSGGSGSLFSSASKWLDKTSQVLETKLEAVLQGPQGPPNRPAYAGVPPPQQYQQYHQQQQHQQQHPHNAARGPGPPGPQYGYAPGPWGPGPGQGGPTRYA</sequence>
<comment type="caution">
    <text evidence="2">The sequence shown here is derived from an EMBL/GenBank/DDBJ whole genome shotgun (WGS) entry which is preliminary data.</text>
</comment>
<feature type="compositionally biased region" description="Low complexity" evidence="1">
    <location>
        <begin position="452"/>
        <end position="487"/>
    </location>
</feature>
<feature type="compositionally biased region" description="Low complexity" evidence="1">
    <location>
        <begin position="358"/>
        <end position="372"/>
    </location>
</feature>
<feature type="compositionally biased region" description="Pro residues" evidence="1">
    <location>
        <begin position="625"/>
        <end position="662"/>
    </location>
</feature>
<feature type="compositionally biased region" description="Pro residues" evidence="1">
    <location>
        <begin position="302"/>
        <end position="311"/>
    </location>
</feature>
<dbReference type="AlphaFoldDB" id="A0AB34FZ55"/>
<name>A0AB34FZ55_9HYPO</name>
<feature type="compositionally biased region" description="Polar residues" evidence="1">
    <location>
        <begin position="514"/>
        <end position="540"/>
    </location>
</feature>
<feature type="compositionally biased region" description="Basic and acidic residues" evidence="1">
    <location>
        <begin position="229"/>
        <end position="239"/>
    </location>
</feature>
<evidence type="ECO:0000313" key="3">
    <source>
        <dbReference type="Proteomes" id="UP001163105"/>
    </source>
</evidence>